<evidence type="ECO:0000313" key="1">
    <source>
        <dbReference type="EMBL" id="KKK87545.1"/>
    </source>
</evidence>
<feature type="non-terminal residue" evidence="1">
    <location>
        <position position="1"/>
    </location>
</feature>
<accession>A0A0F8ZNG8</accession>
<sequence length="38" mass="4753">IREFIKRREEIIQTFLKQEISCARMWIELNKLVGEKFR</sequence>
<reference evidence="1" key="1">
    <citation type="journal article" date="2015" name="Nature">
        <title>Complex archaea that bridge the gap between prokaryotes and eukaryotes.</title>
        <authorList>
            <person name="Spang A."/>
            <person name="Saw J.H."/>
            <person name="Jorgensen S.L."/>
            <person name="Zaremba-Niedzwiedzka K."/>
            <person name="Martijn J."/>
            <person name="Lind A.E."/>
            <person name="van Eijk R."/>
            <person name="Schleper C."/>
            <person name="Guy L."/>
            <person name="Ettema T.J."/>
        </authorList>
    </citation>
    <scope>NUCLEOTIDE SEQUENCE</scope>
</reference>
<proteinExistence type="predicted"/>
<dbReference type="AlphaFoldDB" id="A0A0F8ZNG8"/>
<organism evidence="1">
    <name type="scientific">marine sediment metagenome</name>
    <dbReference type="NCBI Taxonomy" id="412755"/>
    <lineage>
        <taxon>unclassified sequences</taxon>
        <taxon>metagenomes</taxon>
        <taxon>ecological metagenomes</taxon>
    </lineage>
</organism>
<dbReference type="EMBL" id="LAZR01050351">
    <property type="protein sequence ID" value="KKK87545.1"/>
    <property type="molecule type" value="Genomic_DNA"/>
</dbReference>
<comment type="caution">
    <text evidence="1">The sequence shown here is derived from an EMBL/GenBank/DDBJ whole genome shotgun (WGS) entry which is preliminary data.</text>
</comment>
<gene>
    <name evidence="1" type="ORF">LCGC14_2752150</name>
</gene>
<name>A0A0F8ZNG8_9ZZZZ</name>
<protein>
    <submittedName>
        <fullName evidence="1">Uncharacterized protein</fullName>
    </submittedName>
</protein>